<dbReference type="PROSITE" id="PS50011">
    <property type="entry name" value="PROTEIN_KINASE_DOM"/>
    <property type="match status" value="1"/>
</dbReference>
<dbReference type="InterPro" id="IPR000719">
    <property type="entry name" value="Prot_kinase_dom"/>
</dbReference>
<comment type="catalytic activity">
    <reaction evidence="12 19">
        <text>L-threonyl-[protein] + ATP = O-phospho-L-threonyl-[protein] + ADP + H(+)</text>
        <dbReference type="Rhea" id="RHEA:46608"/>
        <dbReference type="Rhea" id="RHEA-COMP:11060"/>
        <dbReference type="Rhea" id="RHEA-COMP:11605"/>
        <dbReference type="ChEBI" id="CHEBI:15378"/>
        <dbReference type="ChEBI" id="CHEBI:30013"/>
        <dbReference type="ChEBI" id="CHEBI:30616"/>
        <dbReference type="ChEBI" id="CHEBI:61977"/>
        <dbReference type="ChEBI" id="CHEBI:456216"/>
        <dbReference type="EC" id="2.7.11.1"/>
    </reaction>
</comment>
<dbReference type="GO" id="GO:0032465">
    <property type="term" value="P:regulation of cytokinesis"/>
    <property type="evidence" value="ECO:0007669"/>
    <property type="project" value="UniProtKB-ARBA"/>
</dbReference>
<dbReference type="InterPro" id="IPR011009">
    <property type="entry name" value="Kinase-like_dom_sf"/>
</dbReference>
<dbReference type="PANTHER" id="PTHR24350">
    <property type="entry name" value="SERINE/THREONINE-PROTEIN KINASE IAL-RELATED"/>
    <property type="match status" value="1"/>
</dbReference>
<evidence type="ECO:0000256" key="2">
    <source>
        <dbReference type="ARBA" id="ARBA00012513"/>
    </source>
</evidence>
<keyword evidence="7 19" id="KW-0418">Kinase</keyword>
<sequence>MKFSQSQSATRSGPSGSVVSRNLRMNTISNNNNNNNNNHNNIIVSNATLMAPIPHVPQTKKEDNIFSSSKSFTSSKVSKPARSPRRSTVFNRLSVRKSTVPSTLLPAKDWQISDFEMGRKLGKGKFGKVYCVREKRSGFICALKVMNKKELMTYKVEKQFVREILLQANVRHINCLRLYNWFEDDQNVYLILEYANDGELYQLLKKERRFGDVRASCYIAQVAKGLLYLHSKNIIHRDLKPENILLHFDNQIKLSDFGWSVYSPGARRTTMCGTLDYLPPEMVEAKNHGKTVDVWALGILMYEFLVGRPPFEEENSKMTYKRIANVDLRIPNYVSPDAADLIKRLLRYDPDKRINLHDVLVHPWILNNKSRWKDLPTTI</sequence>
<evidence type="ECO:0000256" key="16">
    <source>
        <dbReference type="PIRSR" id="PIRSR630616-3"/>
    </source>
</evidence>
<protein>
    <recommendedName>
        <fullName evidence="3 19">Aurora kinase</fullName>
        <ecNumber evidence="2 19">2.7.11.1</ecNumber>
    </recommendedName>
</protein>
<feature type="binding site" evidence="15">
    <location>
        <begin position="193"/>
        <end position="195"/>
    </location>
    <ligand>
        <name>ATP</name>
        <dbReference type="ChEBI" id="CHEBI:30616"/>
    </ligand>
</feature>
<gene>
    <name evidence="22" type="ORF">Amon01_000723100</name>
</gene>
<evidence type="ECO:0000259" key="21">
    <source>
        <dbReference type="PROSITE" id="PS50011"/>
    </source>
</evidence>
<dbReference type="GO" id="GO:0045143">
    <property type="term" value="P:homologous chromosome segregation"/>
    <property type="evidence" value="ECO:0007669"/>
    <property type="project" value="UniProtKB-ARBA"/>
</dbReference>
<keyword evidence="23" id="KW-1185">Reference proteome</keyword>
<evidence type="ECO:0000313" key="23">
    <source>
        <dbReference type="Proteomes" id="UP001165063"/>
    </source>
</evidence>
<dbReference type="PROSITE" id="PS00108">
    <property type="entry name" value="PROTEIN_KINASE_ST"/>
    <property type="match status" value="1"/>
</dbReference>
<feature type="cross-link" description="Glycyl lysine isopeptide (Lys-Gly) (interchain with G-Cter in SUMO2)" evidence="16">
    <location>
        <position position="240"/>
    </location>
</feature>
<evidence type="ECO:0000256" key="10">
    <source>
        <dbReference type="ARBA" id="ARBA00022840"/>
    </source>
</evidence>
<feature type="region of interest" description="Disordered" evidence="20">
    <location>
        <begin position="1"/>
        <end position="21"/>
    </location>
</feature>
<dbReference type="EC" id="2.7.11.1" evidence="2 19"/>
<evidence type="ECO:0000256" key="13">
    <source>
        <dbReference type="ARBA" id="ARBA00048679"/>
    </source>
</evidence>
<dbReference type="InterPro" id="IPR017441">
    <property type="entry name" value="Protein_kinase_ATP_BS"/>
</dbReference>
<evidence type="ECO:0000256" key="7">
    <source>
        <dbReference type="ARBA" id="ARBA00022777"/>
    </source>
</evidence>
<evidence type="ECO:0000256" key="18">
    <source>
        <dbReference type="RuleBase" id="RU000304"/>
    </source>
</evidence>
<feature type="compositionally biased region" description="Low complexity" evidence="20">
    <location>
        <begin position="67"/>
        <end position="78"/>
    </location>
</feature>
<comment type="similarity">
    <text evidence="19">Belongs to the protein kinase superfamily. Ser/Thr protein kinase family. Aurora subfamily.</text>
</comment>
<dbReference type="InterPro" id="IPR030616">
    <property type="entry name" value="Aur-like"/>
</dbReference>
<dbReference type="CDD" id="cd14007">
    <property type="entry name" value="STKc_Aurora"/>
    <property type="match status" value="1"/>
</dbReference>
<dbReference type="OrthoDB" id="377346at2759"/>
<dbReference type="FunFam" id="3.30.200.20:FF:000042">
    <property type="entry name" value="Aurora kinase A"/>
    <property type="match status" value="1"/>
</dbReference>
<dbReference type="GO" id="GO:0004674">
    <property type="term" value="F:protein serine/threonine kinase activity"/>
    <property type="evidence" value="ECO:0007669"/>
    <property type="project" value="UniProtKB-KW"/>
</dbReference>
<dbReference type="SMART" id="SM00220">
    <property type="entry name" value="S_TKc"/>
    <property type="match status" value="1"/>
</dbReference>
<dbReference type="GO" id="GO:0030447">
    <property type="term" value="P:filamentous growth"/>
    <property type="evidence" value="ECO:0007669"/>
    <property type="project" value="UniProtKB-ARBA"/>
</dbReference>
<dbReference type="PROSITE" id="PS00107">
    <property type="entry name" value="PROTEIN_KINASE_ATP"/>
    <property type="match status" value="1"/>
</dbReference>
<dbReference type="InterPro" id="IPR008271">
    <property type="entry name" value="Ser/Thr_kinase_AS"/>
</dbReference>
<feature type="binding site" evidence="15">
    <location>
        <position position="256"/>
    </location>
    <ligand>
        <name>ATP</name>
        <dbReference type="ChEBI" id="CHEBI:30616"/>
    </ligand>
</feature>
<dbReference type="FunFam" id="1.10.510.10:FF:000235">
    <property type="entry name" value="Serine/threonine-protein kinase ark1"/>
    <property type="match status" value="1"/>
</dbReference>
<dbReference type="GO" id="GO:0051233">
    <property type="term" value="C:spindle midzone"/>
    <property type="evidence" value="ECO:0007669"/>
    <property type="project" value="UniProtKB-ARBA"/>
</dbReference>
<name>A0A9W6Z6I4_AMBMO</name>
<evidence type="ECO:0000256" key="11">
    <source>
        <dbReference type="ARBA" id="ARBA00023328"/>
    </source>
</evidence>
<evidence type="ECO:0000256" key="3">
    <source>
        <dbReference type="ARBA" id="ARBA00021157"/>
    </source>
</evidence>
<evidence type="ECO:0000256" key="5">
    <source>
        <dbReference type="ARBA" id="ARBA00022679"/>
    </source>
</evidence>
<organism evidence="22 23">
    <name type="scientific">Ambrosiozyma monospora</name>
    <name type="common">Yeast</name>
    <name type="synonym">Endomycopsis monosporus</name>
    <dbReference type="NCBI Taxonomy" id="43982"/>
    <lineage>
        <taxon>Eukaryota</taxon>
        <taxon>Fungi</taxon>
        <taxon>Dikarya</taxon>
        <taxon>Ascomycota</taxon>
        <taxon>Saccharomycotina</taxon>
        <taxon>Pichiomycetes</taxon>
        <taxon>Pichiales</taxon>
        <taxon>Pichiaceae</taxon>
        <taxon>Ambrosiozyma</taxon>
    </lineage>
</organism>
<keyword evidence="5 19" id="KW-0808">Transferase</keyword>
<comment type="catalytic activity">
    <reaction evidence="13 19">
        <text>L-seryl-[protein] + ATP = O-phospho-L-seryl-[protein] + ADP + H(+)</text>
        <dbReference type="Rhea" id="RHEA:17989"/>
        <dbReference type="Rhea" id="RHEA-COMP:9863"/>
        <dbReference type="Rhea" id="RHEA-COMP:11604"/>
        <dbReference type="ChEBI" id="CHEBI:15378"/>
        <dbReference type="ChEBI" id="CHEBI:29999"/>
        <dbReference type="ChEBI" id="CHEBI:30616"/>
        <dbReference type="ChEBI" id="CHEBI:83421"/>
        <dbReference type="ChEBI" id="CHEBI:456216"/>
        <dbReference type="EC" id="2.7.11.1"/>
    </reaction>
</comment>
<evidence type="ECO:0000256" key="4">
    <source>
        <dbReference type="ARBA" id="ARBA00022527"/>
    </source>
</evidence>
<feature type="binding site" evidence="15 17">
    <location>
        <position position="144"/>
    </location>
    <ligand>
        <name>ATP</name>
        <dbReference type="ChEBI" id="CHEBI:30616"/>
    </ligand>
</feature>
<comment type="caution">
    <text evidence="22">The sequence shown here is derived from an EMBL/GenBank/DDBJ whole genome shotgun (WGS) entry which is preliminary data.</text>
</comment>
<evidence type="ECO:0000256" key="15">
    <source>
        <dbReference type="PIRSR" id="PIRSR630616-2"/>
    </source>
</evidence>
<dbReference type="GO" id="GO:0072479">
    <property type="term" value="P:response to mitotic cell cycle spindle assembly checkpoint signaling"/>
    <property type="evidence" value="ECO:0007669"/>
    <property type="project" value="UniProtKB-ARBA"/>
</dbReference>
<feature type="binding site" evidence="15">
    <location>
        <position position="125"/>
    </location>
    <ligand>
        <name>ATP</name>
        <dbReference type="ChEBI" id="CHEBI:30616"/>
    </ligand>
</feature>
<keyword evidence="9" id="KW-0995">Kinetochore</keyword>
<accession>A0A9W6Z6I4</accession>
<evidence type="ECO:0000256" key="19">
    <source>
        <dbReference type="RuleBase" id="RU367134"/>
    </source>
</evidence>
<dbReference type="GO" id="GO:0032133">
    <property type="term" value="C:chromosome passenger complex"/>
    <property type="evidence" value="ECO:0007669"/>
    <property type="project" value="UniProtKB-ARBA"/>
</dbReference>
<keyword evidence="10 15" id="KW-0067">ATP-binding</keyword>
<evidence type="ECO:0000256" key="20">
    <source>
        <dbReference type="SAM" id="MobiDB-lite"/>
    </source>
</evidence>
<dbReference type="SUPFAM" id="SSF56112">
    <property type="entry name" value="Protein kinase-like (PK-like)"/>
    <property type="match status" value="1"/>
</dbReference>
<proteinExistence type="inferred from homology"/>
<evidence type="ECO:0000256" key="14">
    <source>
        <dbReference type="PIRSR" id="PIRSR630616-1"/>
    </source>
</evidence>
<dbReference type="Gene3D" id="1.10.510.10">
    <property type="entry name" value="Transferase(Phosphotransferase) domain 1"/>
    <property type="match status" value="1"/>
</dbReference>
<dbReference type="AlphaFoldDB" id="A0A9W6Z6I4"/>
<dbReference type="GO" id="GO:0090266">
    <property type="term" value="P:regulation of mitotic cell cycle spindle assembly checkpoint"/>
    <property type="evidence" value="ECO:0007669"/>
    <property type="project" value="UniProtKB-ARBA"/>
</dbReference>
<dbReference type="GO" id="GO:0044779">
    <property type="term" value="P:meiotic spindle checkpoint signaling"/>
    <property type="evidence" value="ECO:0007669"/>
    <property type="project" value="UniProtKB-ARBA"/>
</dbReference>
<evidence type="ECO:0000256" key="8">
    <source>
        <dbReference type="ARBA" id="ARBA00022829"/>
    </source>
</evidence>
<dbReference type="GO" id="GO:0008608">
    <property type="term" value="P:attachment of spindle microtubules to kinetochore"/>
    <property type="evidence" value="ECO:0007669"/>
    <property type="project" value="UniProtKB-ARBA"/>
</dbReference>
<evidence type="ECO:0000256" key="17">
    <source>
        <dbReference type="PROSITE-ProRule" id="PRU10141"/>
    </source>
</evidence>
<dbReference type="GO" id="GO:1902115">
    <property type="term" value="P:regulation of organelle assembly"/>
    <property type="evidence" value="ECO:0007669"/>
    <property type="project" value="UniProtKB-ARBA"/>
</dbReference>
<keyword evidence="11" id="KW-0137">Centromere</keyword>
<evidence type="ECO:0000313" key="22">
    <source>
        <dbReference type="EMBL" id="GMG51324.1"/>
    </source>
</evidence>
<comment type="subcellular location">
    <subcellularLocation>
        <location evidence="1">Chromosome</location>
        <location evidence="1">Centromere</location>
        <location evidence="1">Kinetochore</location>
    </subcellularLocation>
</comment>
<dbReference type="GO" id="GO:0000819">
    <property type="term" value="P:sister chromatid segregation"/>
    <property type="evidence" value="ECO:0007669"/>
    <property type="project" value="UniProtKB-ARBA"/>
</dbReference>
<keyword evidence="6 15" id="KW-0547">Nucleotide-binding</keyword>
<evidence type="ECO:0000256" key="12">
    <source>
        <dbReference type="ARBA" id="ARBA00047899"/>
    </source>
</evidence>
<dbReference type="GO" id="GO:0005524">
    <property type="term" value="F:ATP binding"/>
    <property type="evidence" value="ECO:0007669"/>
    <property type="project" value="UniProtKB-UniRule"/>
</dbReference>
<reference evidence="22" key="1">
    <citation type="submission" date="2023-04" db="EMBL/GenBank/DDBJ databases">
        <title>Ambrosiozyma monospora NBRC 1965.</title>
        <authorList>
            <person name="Ichikawa N."/>
            <person name="Sato H."/>
            <person name="Tonouchi N."/>
        </authorList>
    </citation>
    <scope>NUCLEOTIDE SEQUENCE</scope>
    <source>
        <strain evidence="22">NBRC 1965</strain>
    </source>
</reference>
<keyword evidence="4 18" id="KW-0723">Serine/threonine-protein kinase</keyword>
<dbReference type="GO" id="GO:0000776">
    <property type="term" value="C:kinetochore"/>
    <property type="evidence" value="ECO:0007669"/>
    <property type="project" value="UniProtKB-KW"/>
</dbReference>
<feature type="domain" description="Protein kinase" evidence="21">
    <location>
        <begin position="115"/>
        <end position="365"/>
    </location>
</feature>
<feature type="binding site" evidence="15">
    <location>
        <begin position="242"/>
        <end position="243"/>
    </location>
    <ligand>
        <name>ATP</name>
        <dbReference type="ChEBI" id="CHEBI:30616"/>
    </ligand>
</feature>
<feature type="region of interest" description="Disordered" evidence="20">
    <location>
        <begin position="60"/>
        <end position="87"/>
    </location>
</feature>
<dbReference type="Proteomes" id="UP001165063">
    <property type="component" value="Unassembled WGS sequence"/>
</dbReference>
<feature type="active site" description="Proton acceptor" evidence="14">
    <location>
        <position position="238"/>
    </location>
</feature>
<dbReference type="EMBL" id="BSXU01005193">
    <property type="protein sequence ID" value="GMG51324.1"/>
    <property type="molecule type" value="Genomic_DNA"/>
</dbReference>
<evidence type="ECO:0000256" key="9">
    <source>
        <dbReference type="ARBA" id="ARBA00022838"/>
    </source>
</evidence>
<evidence type="ECO:0000256" key="1">
    <source>
        <dbReference type="ARBA" id="ARBA00004629"/>
    </source>
</evidence>
<dbReference type="Pfam" id="PF00069">
    <property type="entry name" value="Pkinase"/>
    <property type="match status" value="1"/>
</dbReference>
<evidence type="ECO:0000256" key="6">
    <source>
        <dbReference type="ARBA" id="ARBA00022741"/>
    </source>
</evidence>
<keyword evidence="8" id="KW-0159">Chromosome partition</keyword>